<proteinExistence type="predicted"/>
<protein>
    <recommendedName>
        <fullName evidence="4">Heparan-alpha-glucosaminide N-acetyltransferase catalytic domain-containing protein</fullName>
    </recommendedName>
</protein>
<evidence type="ECO:0000256" key="1">
    <source>
        <dbReference type="SAM" id="Phobius"/>
    </source>
</evidence>
<name>A0A0M0BME6_9ARCH</name>
<accession>A0A0M0BME6</accession>
<organism evidence="2 3">
    <name type="scientific">miscellaneous Crenarchaeota group-15 archaeon DG-45</name>
    <dbReference type="NCBI Taxonomy" id="1685127"/>
    <lineage>
        <taxon>Archaea</taxon>
        <taxon>Candidatus Bathyarchaeota</taxon>
        <taxon>MCG-15</taxon>
    </lineage>
</organism>
<sequence>MRSHLKIISLFLFLGFAILLHQFLDFGAWFQIRDLHHEAFALVCFAIAFGVYLGNILKK</sequence>
<feature type="transmembrane region" description="Helical" evidence="1">
    <location>
        <begin position="39"/>
        <end position="57"/>
    </location>
</feature>
<gene>
    <name evidence="2" type="ORF">AC482_06325</name>
</gene>
<dbReference type="EMBL" id="LFWZ01000062">
    <property type="protein sequence ID" value="KON29500.1"/>
    <property type="molecule type" value="Genomic_DNA"/>
</dbReference>
<feature type="transmembrane region" description="Helical" evidence="1">
    <location>
        <begin position="7"/>
        <end position="24"/>
    </location>
</feature>
<keyword evidence="1" id="KW-1133">Transmembrane helix</keyword>
<dbReference type="AlphaFoldDB" id="A0A0M0BME6"/>
<keyword evidence="1" id="KW-0472">Membrane</keyword>
<evidence type="ECO:0000313" key="3">
    <source>
        <dbReference type="Proteomes" id="UP000037210"/>
    </source>
</evidence>
<comment type="caution">
    <text evidence="2">The sequence shown here is derived from an EMBL/GenBank/DDBJ whole genome shotgun (WGS) entry which is preliminary data.</text>
</comment>
<keyword evidence="1" id="KW-0812">Transmembrane</keyword>
<reference evidence="2 3" key="1">
    <citation type="submission" date="2015-06" db="EMBL/GenBank/DDBJ databases">
        <title>New insights into the roles of widespread benthic archaea in carbon and nitrogen cycling.</title>
        <authorList>
            <person name="Lazar C.S."/>
            <person name="Baker B.J."/>
            <person name="Seitz K.W."/>
            <person name="Hyde A.S."/>
            <person name="Dick G.J."/>
            <person name="Hinrichs K.-U."/>
            <person name="Teske A.P."/>
        </authorList>
    </citation>
    <scope>NUCLEOTIDE SEQUENCE [LARGE SCALE GENOMIC DNA]</scope>
    <source>
        <strain evidence="2">DG-45</strain>
    </source>
</reference>
<evidence type="ECO:0008006" key="4">
    <source>
        <dbReference type="Google" id="ProtNLM"/>
    </source>
</evidence>
<evidence type="ECO:0000313" key="2">
    <source>
        <dbReference type="EMBL" id="KON29500.1"/>
    </source>
</evidence>
<dbReference type="Proteomes" id="UP000037210">
    <property type="component" value="Unassembled WGS sequence"/>
</dbReference>